<dbReference type="EMBL" id="DVMP01000042">
    <property type="protein sequence ID" value="HIU25220.1"/>
    <property type="molecule type" value="Genomic_DNA"/>
</dbReference>
<dbReference type="Proteomes" id="UP000824090">
    <property type="component" value="Unassembled WGS sequence"/>
</dbReference>
<name>A0A9D1L5S7_9FIRM</name>
<comment type="caution">
    <text evidence="1">The sequence shown here is derived from an EMBL/GenBank/DDBJ whole genome shotgun (WGS) entry which is preliminary data.</text>
</comment>
<gene>
    <name evidence="1" type="ORF">IAC50_01815</name>
</gene>
<evidence type="ECO:0000313" key="1">
    <source>
        <dbReference type="EMBL" id="HIU25220.1"/>
    </source>
</evidence>
<reference evidence="1" key="1">
    <citation type="submission" date="2020-10" db="EMBL/GenBank/DDBJ databases">
        <authorList>
            <person name="Gilroy R."/>
        </authorList>
    </citation>
    <scope>NUCLEOTIDE SEQUENCE</scope>
    <source>
        <strain evidence="1">ChiHcec3-6078</strain>
    </source>
</reference>
<accession>A0A9D1L5S7</accession>
<proteinExistence type="predicted"/>
<dbReference type="AlphaFoldDB" id="A0A9D1L5S7"/>
<evidence type="ECO:0000313" key="2">
    <source>
        <dbReference type="Proteomes" id="UP000824090"/>
    </source>
</evidence>
<reference evidence="1" key="2">
    <citation type="journal article" date="2021" name="PeerJ">
        <title>Extensive microbial diversity within the chicken gut microbiome revealed by metagenomics and culture.</title>
        <authorList>
            <person name="Gilroy R."/>
            <person name="Ravi A."/>
            <person name="Getino M."/>
            <person name="Pursley I."/>
            <person name="Horton D.L."/>
            <person name="Alikhan N.F."/>
            <person name="Baker D."/>
            <person name="Gharbi K."/>
            <person name="Hall N."/>
            <person name="Watson M."/>
            <person name="Adriaenssens E.M."/>
            <person name="Foster-Nyarko E."/>
            <person name="Jarju S."/>
            <person name="Secka A."/>
            <person name="Antonio M."/>
            <person name="Oren A."/>
            <person name="Chaudhuri R.R."/>
            <person name="La Ragione R."/>
            <person name="Hildebrand F."/>
            <person name="Pallen M.J."/>
        </authorList>
    </citation>
    <scope>NUCLEOTIDE SEQUENCE</scope>
    <source>
        <strain evidence="1">ChiHcec3-6078</strain>
    </source>
</reference>
<organism evidence="1 2">
    <name type="scientific">Candidatus Allocopromorpha excrementigallinarum</name>
    <dbReference type="NCBI Taxonomy" id="2840742"/>
    <lineage>
        <taxon>Bacteria</taxon>
        <taxon>Bacillati</taxon>
        <taxon>Bacillota</taxon>
        <taxon>Clostridia</taxon>
        <taxon>Eubacteriales</taxon>
        <taxon>Eubacteriaceae</taxon>
        <taxon>Eubacteriaceae incertae sedis</taxon>
        <taxon>Candidatus Allocopromorpha</taxon>
    </lineage>
</organism>
<sequence>MAKLSMFDQMKIFAAKQVLSYVDSDPENNLPRLISMIQGSDAGEKAGIPGMEKIKERLGNRDSGWYRLLLSLWTDVDKSVRNRIFENIIAKAGPKKEGEPWSLLEYDRQGYGWEPSAEEKQADSSVILLADCRGSSERLQELLKTCESRRDMIFAPVLEPHQTDEAVCESMLKAGNSVPVLWLGREEEEQEEAFARLRKSRLLFGAMKRYGEDTAEEVSGGDFADKICSAGAKALWLEACEREEREWRRAVRERTISCINEKPLIIFETGSFL</sequence>
<protein>
    <submittedName>
        <fullName evidence="1">Uncharacterized protein</fullName>
    </submittedName>
</protein>